<dbReference type="AlphaFoldDB" id="A0A1X7IY64"/>
<feature type="domain" description="N-acetyltransferase" evidence="1">
    <location>
        <begin position="138"/>
        <end position="279"/>
    </location>
</feature>
<dbReference type="InterPro" id="IPR016181">
    <property type="entry name" value="Acyl_CoA_acyltransferase"/>
</dbReference>
<sequence length="280" mass="32312">MIQLAASEYTRILPYISSEEDDSRFIFVFVYSVIEQLQPGGIYVNDRQAPTAGLVVSRGGKYYVFGTLADQNFNKSLVEFLIDERNHCQFYDLYASSSTWMTYLSAALKEHVVPLSRTHYTYVEGAIPNASVDLEDDLSLTDIDSYIYNKYQQEVDASYKQLWNSAEDYLHTAFGYCFMANDQIVSTCHTFYIGGGYIEPDIRTHSDYRQRGYALRLCQHFIKRSVERGLIPYWDCDAGNQASNALALRLGLSRVGDVPILWWHEDKEIIQRYLIKYGYI</sequence>
<dbReference type="GO" id="GO:0016747">
    <property type="term" value="F:acyltransferase activity, transferring groups other than amino-acyl groups"/>
    <property type="evidence" value="ECO:0007669"/>
    <property type="project" value="InterPro"/>
</dbReference>
<dbReference type="InterPro" id="IPR027365">
    <property type="entry name" value="GNAT_acetyltra_YdfB-like"/>
</dbReference>
<reference evidence="2 3" key="1">
    <citation type="submission" date="2017-04" db="EMBL/GenBank/DDBJ databases">
        <authorList>
            <person name="Afonso C.L."/>
            <person name="Miller P.J."/>
            <person name="Scott M.A."/>
            <person name="Spackman E."/>
            <person name="Goraichik I."/>
            <person name="Dimitrov K.M."/>
            <person name="Suarez D.L."/>
            <person name="Swayne D.E."/>
        </authorList>
    </citation>
    <scope>NUCLEOTIDE SEQUENCE [LARGE SCALE GENOMIC DNA]</scope>
    <source>
        <strain evidence="2 3">11</strain>
    </source>
</reference>
<dbReference type="EMBL" id="FXAZ01000001">
    <property type="protein sequence ID" value="SMG20239.1"/>
    <property type="molecule type" value="Genomic_DNA"/>
</dbReference>
<gene>
    <name evidence="2" type="ORF">SAMN06295960_1016</name>
</gene>
<dbReference type="PANTHER" id="PTHR31143:SF2">
    <property type="entry name" value="FR47-LIKE DOMAIN-CONTAINING PROTEIN-RELATED"/>
    <property type="match status" value="1"/>
</dbReference>
<dbReference type="STRING" id="1852522.SAMN06295960_1016"/>
<evidence type="ECO:0000259" key="1">
    <source>
        <dbReference type="PROSITE" id="PS51186"/>
    </source>
</evidence>
<dbReference type="PROSITE" id="PS51186">
    <property type="entry name" value="GNAT"/>
    <property type="match status" value="1"/>
</dbReference>
<dbReference type="Gene3D" id="3.40.630.30">
    <property type="match status" value="1"/>
</dbReference>
<dbReference type="CDD" id="cd04301">
    <property type="entry name" value="NAT_SF"/>
    <property type="match status" value="1"/>
</dbReference>
<organism evidence="2 3">
    <name type="scientific">Paenibacillus aquistagni</name>
    <dbReference type="NCBI Taxonomy" id="1852522"/>
    <lineage>
        <taxon>Bacteria</taxon>
        <taxon>Bacillati</taxon>
        <taxon>Bacillota</taxon>
        <taxon>Bacilli</taxon>
        <taxon>Bacillales</taxon>
        <taxon>Paenibacillaceae</taxon>
        <taxon>Paenibacillus</taxon>
    </lineage>
</organism>
<dbReference type="Pfam" id="PF12746">
    <property type="entry name" value="GNAT_acetyltran"/>
    <property type="match status" value="1"/>
</dbReference>
<dbReference type="PANTHER" id="PTHR31143">
    <property type="match status" value="1"/>
</dbReference>
<accession>A0A1X7IY64</accession>
<keyword evidence="3" id="KW-1185">Reference proteome</keyword>
<proteinExistence type="predicted"/>
<evidence type="ECO:0000313" key="2">
    <source>
        <dbReference type="EMBL" id="SMG20239.1"/>
    </source>
</evidence>
<dbReference type="OrthoDB" id="2773476at2"/>
<name>A0A1X7IY64_9BACL</name>
<dbReference type="Proteomes" id="UP000193834">
    <property type="component" value="Unassembled WGS sequence"/>
</dbReference>
<dbReference type="SUPFAM" id="SSF55729">
    <property type="entry name" value="Acyl-CoA N-acyltransferases (Nat)"/>
    <property type="match status" value="1"/>
</dbReference>
<dbReference type="InterPro" id="IPR000182">
    <property type="entry name" value="GNAT_dom"/>
</dbReference>
<evidence type="ECO:0000313" key="3">
    <source>
        <dbReference type="Proteomes" id="UP000193834"/>
    </source>
</evidence>
<protein>
    <submittedName>
        <fullName evidence="2">GNAT acetyltransferase</fullName>
    </submittedName>
</protein>
<keyword evidence="2" id="KW-0808">Transferase</keyword>